<accession>A0A816KVK3</accession>
<feature type="non-terminal residue" evidence="1">
    <location>
        <position position="1"/>
    </location>
</feature>
<dbReference type="Proteomes" id="UP001295469">
    <property type="component" value="Chromosome C05"/>
</dbReference>
<proteinExistence type="predicted"/>
<evidence type="ECO:0000313" key="1">
    <source>
        <dbReference type="EMBL" id="CAF1923722.1"/>
    </source>
</evidence>
<gene>
    <name evidence="1" type="ORF">DARMORV10_C05P02990.1</name>
</gene>
<dbReference type="EMBL" id="HG994369">
    <property type="protein sequence ID" value="CAF1923722.1"/>
    <property type="molecule type" value="Genomic_DNA"/>
</dbReference>
<reference evidence="1" key="1">
    <citation type="submission" date="2021-01" db="EMBL/GenBank/DDBJ databases">
        <authorList>
            <consortium name="Genoscope - CEA"/>
            <person name="William W."/>
        </authorList>
    </citation>
    <scope>NUCLEOTIDE SEQUENCE</scope>
</reference>
<dbReference type="AlphaFoldDB" id="A0A816KVK3"/>
<name>A0A816KVK3_BRANA</name>
<protein>
    <submittedName>
        <fullName evidence="1">(rape) hypothetical protein</fullName>
    </submittedName>
</protein>
<organism evidence="1">
    <name type="scientific">Brassica napus</name>
    <name type="common">Rape</name>
    <dbReference type="NCBI Taxonomy" id="3708"/>
    <lineage>
        <taxon>Eukaryota</taxon>
        <taxon>Viridiplantae</taxon>
        <taxon>Streptophyta</taxon>
        <taxon>Embryophyta</taxon>
        <taxon>Tracheophyta</taxon>
        <taxon>Spermatophyta</taxon>
        <taxon>Magnoliopsida</taxon>
        <taxon>eudicotyledons</taxon>
        <taxon>Gunneridae</taxon>
        <taxon>Pentapetalae</taxon>
        <taxon>rosids</taxon>
        <taxon>malvids</taxon>
        <taxon>Brassicales</taxon>
        <taxon>Brassicaceae</taxon>
        <taxon>Brassiceae</taxon>
        <taxon>Brassica</taxon>
    </lineage>
</organism>
<sequence>VSLPVPVIEAPFPHLLSDAGGAAARRRRPSQPLRLLLSLLLPIFHSSSLLSSSVPVVLSKSETTVLVMFTGDFQCVLSFASTAHCFFFTGLCLLRLRSVRTSFPLDTSTCLLLGNLRRHLSSIAPQVQLPSTTSVVLNTNSRGAPHIIRSLDPVLCRSVSLCPSRIYFTSTAASLMDDSHEISPLGVFSARATSITPSPFIPPSPEPPPCPLTGTSSFLHRRCSRVIAVILVRRRPSVLARVMGPYRFIIGLASPTLFKGPHLNLKDFSGFTVFFTETLHSFQYSSCLKSIFSPQLPVDSPGPSKPSLSLLLFIEERDVSPSSMRSNFPSDLVWRSLSISIAFLLSCGAVCSGPEDATDFVSTIFLGADWMSTSHYKVTISQASGSAMNLASTHLSFALNSLSHYFRDWMFEN</sequence>